<evidence type="ECO:0000256" key="2">
    <source>
        <dbReference type="ARBA" id="ARBA00022964"/>
    </source>
</evidence>
<keyword evidence="3" id="KW-0560">Oxidoreductase</keyword>
<dbReference type="EMBL" id="CAXKWB010002763">
    <property type="protein sequence ID" value="CAL4067589.1"/>
    <property type="molecule type" value="Genomic_DNA"/>
</dbReference>
<dbReference type="InterPro" id="IPR051821">
    <property type="entry name" value="Asp/Asn_beta-hydroxylase"/>
</dbReference>
<dbReference type="GO" id="GO:0051213">
    <property type="term" value="F:dioxygenase activity"/>
    <property type="evidence" value="ECO:0007669"/>
    <property type="project" value="UniProtKB-KW"/>
</dbReference>
<organism evidence="6 7">
    <name type="scientific">Meganyctiphanes norvegica</name>
    <name type="common">Northern krill</name>
    <name type="synonym">Thysanopoda norvegica</name>
    <dbReference type="NCBI Taxonomy" id="48144"/>
    <lineage>
        <taxon>Eukaryota</taxon>
        <taxon>Metazoa</taxon>
        <taxon>Ecdysozoa</taxon>
        <taxon>Arthropoda</taxon>
        <taxon>Crustacea</taxon>
        <taxon>Multicrustacea</taxon>
        <taxon>Malacostraca</taxon>
        <taxon>Eumalacostraca</taxon>
        <taxon>Eucarida</taxon>
        <taxon>Euphausiacea</taxon>
        <taxon>Euphausiidae</taxon>
        <taxon>Meganyctiphanes</taxon>
    </lineage>
</organism>
<dbReference type="InterPro" id="IPR027443">
    <property type="entry name" value="IPNS-like_sf"/>
</dbReference>
<comment type="similarity">
    <text evidence="1">Belongs to the aspartyl/asparaginyl beta-hydroxylase family.</text>
</comment>
<dbReference type="Pfam" id="PF05118">
    <property type="entry name" value="Asp_Arg_Hydrox"/>
    <property type="match status" value="1"/>
</dbReference>
<dbReference type="PANTHER" id="PTHR46332:SF5">
    <property type="entry name" value="ASPARTATE BETA-HYDROXYLASE DOMAIN CONTAINING 2"/>
    <property type="match status" value="1"/>
</dbReference>
<keyword evidence="4" id="KW-0812">Transmembrane</keyword>
<evidence type="ECO:0000259" key="5">
    <source>
        <dbReference type="Pfam" id="PF05118"/>
    </source>
</evidence>
<feature type="transmembrane region" description="Helical" evidence="4">
    <location>
        <begin position="20"/>
        <end position="39"/>
    </location>
</feature>
<feature type="non-terminal residue" evidence="6">
    <location>
        <position position="353"/>
    </location>
</feature>
<protein>
    <recommendedName>
        <fullName evidence="5">Aspartyl/asparaginy/proline hydroxylase domain-containing protein</fullName>
    </recommendedName>
</protein>
<evidence type="ECO:0000256" key="3">
    <source>
        <dbReference type="ARBA" id="ARBA00023002"/>
    </source>
</evidence>
<evidence type="ECO:0000256" key="1">
    <source>
        <dbReference type="ARBA" id="ARBA00007730"/>
    </source>
</evidence>
<feature type="domain" description="Aspartyl/asparaginy/proline hydroxylase" evidence="5">
    <location>
        <begin position="178"/>
        <end position="337"/>
    </location>
</feature>
<dbReference type="InterPro" id="IPR007803">
    <property type="entry name" value="Asp/Arg/Pro-Hydrxlase"/>
</dbReference>
<accession>A0AAV2PZC8</accession>
<keyword evidence="7" id="KW-1185">Reference proteome</keyword>
<proteinExistence type="inferred from homology"/>
<dbReference type="PANTHER" id="PTHR46332">
    <property type="entry name" value="ASPARTATE BETA-HYDROXYLASE DOMAIN-CONTAINING PROTEIN 2"/>
    <property type="match status" value="1"/>
</dbReference>
<evidence type="ECO:0000313" key="7">
    <source>
        <dbReference type="Proteomes" id="UP001497623"/>
    </source>
</evidence>
<keyword evidence="2" id="KW-0223">Dioxygenase</keyword>
<sequence>MIPECCTAIFDALPAPPLPFLPAFLCGLFFATAMLVYLYHKQTKKPYKIIFIDILRRVFYLLPTTDHAESTECSNPDCVRCKQYSQLKIQMVDKWKFLDPKHKKASSRIKAAVEKIQEEVESYLEEEKVDENISSEDSDSEESSYQKPTLFHLQQLAANPFWNDFDVFKLETGLLQLNYKIIVTEFTRVFQALQNGDTWGWKLNDIKKGHWCIFPFIDQGVLNESNCRRCPNIASLLDNLPSIMKDCVFGNACFSLLYPDSCISPHYGPTNIRLRCHLGLHCPKGSWLDVHNKKYYWKEEGTLIFDDSYKHSATFQPQPDSARAIPRAILMIDFWHPDINTQEKYILLDLWSP</sequence>
<evidence type="ECO:0000256" key="4">
    <source>
        <dbReference type="SAM" id="Phobius"/>
    </source>
</evidence>
<gene>
    <name evidence="6" type="ORF">MNOR_LOCUS6620</name>
</gene>
<dbReference type="GO" id="GO:0016020">
    <property type="term" value="C:membrane"/>
    <property type="evidence" value="ECO:0007669"/>
    <property type="project" value="TreeGrafter"/>
</dbReference>
<reference evidence="6 7" key="1">
    <citation type="submission" date="2024-05" db="EMBL/GenBank/DDBJ databases">
        <authorList>
            <person name="Wallberg A."/>
        </authorList>
    </citation>
    <scope>NUCLEOTIDE SEQUENCE [LARGE SCALE GENOMIC DNA]</scope>
</reference>
<dbReference type="Proteomes" id="UP001497623">
    <property type="component" value="Unassembled WGS sequence"/>
</dbReference>
<comment type="caution">
    <text evidence="6">The sequence shown here is derived from an EMBL/GenBank/DDBJ whole genome shotgun (WGS) entry which is preliminary data.</text>
</comment>
<evidence type="ECO:0000313" key="6">
    <source>
        <dbReference type="EMBL" id="CAL4067589.1"/>
    </source>
</evidence>
<keyword evidence="4" id="KW-0472">Membrane</keyword>
<keyword evidence="4" id="KW-1133">Transmembrane helix</keyword>
<name>A0AAV2PZC8_MEGNR</name>
<dbReference type="SUPFAM" id="SSF51197">
    <property type="entry name" value="Clavaminate synthase-like"/>
    <property type="match status" value="1"/>
</dbReference>
<dbReference type="AlphaFoldDB" id="A0AAV2PZC8"/>
<dbReference type="Gene3D" id="2.60.120.330">
    <property type="entry name" value="B-lactam Antibiotic, Isopenicillin N Synthase, Chain"/>
    <property type="match status" value="1"/>
</dbReference>